<dbReference type="GO" id="GO:0016020">
    <property type="term" value="C:membrane"/>
    <property type="evidence" value="ECO:0007669"/>
    <property type="project" value="UniProtKB-SubCell"/>
</dbReference>
<evidence type="ECO:0000256" key="5">
    <source>
        <dbReference type="ARBA" id="ARBA00023136"/>
    </source>
</evidence>
<dbReference type="EMBL" id="RRCN01000001">
    <property type="protein sequence ID" value="RRJ65138.1"/>
    <property type="molecule type" value="Genomic_DNA"/>
</dbReference>
<evidence type="ECO:0000256" key="3">
    <source>
        <dbReference type="ARBA" id="ARBA00022692"/>
    </source>
</evidence>
<dbReference type="OrthoDB" id="9803065at2"/>
<name>A0A3P3U697_9BACL</name>
<feature type="domain" description="Cytochrome C biogenesis protein transmembrane" evidence="7">
    <location>
        <begin position="6"/>
        <end position="218"/>
    </location>
</feature>
<keyword evidence="9" id="KW-1185">Reference proteome</keyword>
<dbReference type="PANTHER" id="PTHR31272">
    <property type="entry name" value="CYTOCHROME C-TYPE BIOGENESIS PROTEIN HI_1454-RELATED"/>
    <property type="match status" value="1"/>
</dbReference>
<evidence type="ECO:0000259" key="7">
    <source>
        <dbReference type="Pfam" id="PF02683"/>
    </source>
</evidence>
<dbReference type="AlphaFoldDB" id="A0A3P3U697"/>
<reference evidence="8 9" key="1">
    <citation type="submission" date="2018-11" db="EMBL/GenBank/DDBJ databases">
        <title>Genome sequencing of Paenibacillus sp. KCOM 3021 (= ChDC PVNT-B20).</title>
        <authorList>
            <person name="Kook J.-K."/>
            <person name="Park S.-N."/>
            <person name="Lim Y.K."/>
        </authorList>
    </citation>
    <scope>NUCLEOTIDE SEQUENCE [LARGE SCALE GENOMIC DNA]</scope>
    <source>
        <strain evidence="8 9">KCOM 3021</strain>
    </source>
</reference>
<dbReference type="GO" id="GO:0017004">
    <property type="term" value="P:cytochrome complex assembly"/>
    <property type="evidence" value="ECO:0007669"/>
    <property type="project" value="InterPro"/>
</dbReference>
<evidence type="ECO:0000256" key="4">
    <source>
        <dbReference type="ARBA" id="ARBA00022989"/>
    </source>
</evidence>
<feature type="transmembrane region" description="Helical" evidence="6">
    <location>
        <begin position="51"/>
        <end position="79"/>
    </location>
</feature>
<dbReference type="PANTHER" id="PTHR31272:SF4">
    <property type="entry name" value="CYTOCHROME C-TYPE BIOGENESIS PROTEIN HI_1454-RELATED"/>
    <property type="match status" value="1"/>
</dbReference>
<proteinExistence type="inferred from homology"/>
<keyword evidence="3 6" id="KW-0812">Transmembrane</keyword>
<feature type="transmembrane region" description="Helical" evidence="6">
    <location>
        <begin position="91"/>
        <end position="110"/>
    </location>
</feature>
<organism evidence="8 9">
    <name type="scientific">Paenibacillus oralis</name>
    <dbReference type="NCBI Taxonomy" id="2490856"/>
    <lineage>
        <taxon>Bacteria</taxon>
        <taxon>Bacillati</taxon>
        <taxon>Bacillota</taxon>
        <taxon>Bacilli</taxon>
        <taxon>Bacillales</taxon>
        <taxon>Paenibacillaceae</taxon>
        <taxon>Paenibacillus</taxon>
    </lineage>
</organism>
<gene>
    <name evidence="8" type="ORF">EHV15_21130</name>
</gene>
<comment type="caution">
    <text evidence="8">The sequence shown here is derived from an EMBL/GenBank/DDBJ whole genome shotgun (WGS) entry which is preliminary data.</text>
</comment>
<comment type="similarity">
    <text evidence="2">Belongs to the DsbD family.</text>
</comment>
<feature type="transmembrane region" description="Helical" evidence="6">
    <location>
        <begin position="130"/>
        <end position="155"/>
    </location>
</feature>
<evidence type="ECO:0000256" key="1">
    <source>
        <dbReference type="ARBA" id="ARBA00004141"/>
    </source>
</evidence>
<evidence type="ECO:0000256" key="2">
    <source>
        <dbReference type="ARBA" id="ARBA00006143"/>
    </source>
</evidence>
<keyword evidence="5 6" id="KW-0472">Membrane</keyword>
<feature type="transmembrane region" description="Helical" evidence="6">
    <location>
        <begin position="161"/>
        <end position="187"/>
    </location>
</feature>
<dbReference type="Proteomes" id="UP000267017">
    <property type="component" value="Unassembled WGS sequence"/>
</dbReference>
<accession>A0A3P3U697</accession>
<dbReference type="InterPro" id="IPR051790">
    <property type="entry name" value="Cytochrome_c-biogenesis_DsbD"/>
</dbReference>
<evidence type="ECO:0000313" key="9">
    <source>
        <dbReference type="Proteomes" id="UP000267017"/>
    </source>
</evidence>
<sequence length="240" mass="26140">MDNISIIAALAAGVLSFLSPCVFPLIPAYISHLTGSSVQDGKLAVHRGKMMVLSLFFITGFSFVFIAMGASASFIGRFFAEQRDLIQKVSGLLIIVFGLQMAGILNLRLLASGKIWDIQSKKSHGAIRSLLTGVAFGAGWSPCIGLALSSILLLAGSAETLWNGVGLLTVYSLGMGLPFLLISWLLTYSLKLMKKMNRWIPLLSKLNGWLLIGLGFLLFTGQLQKMSAWLAQYTFWEINF</sequence>
<protein>
    <submittedName>
        <fullName evidence="8">Cytochrome c biogenesis protein CcdA</fullName>
    </submittedName>
</protein>
<keyword evidence="4 6" id="KW-1133">Transmembrane helix</keyword>
<dbReference type="Pfam" id="PF02683">
    <property type="entry name" value="DsbD_TM"/>
    <property type="match status" value="1"/>
</dbReference>
<feature type="transmembrane region" description="Helical" evidence="6">
    <location>
        <begin position="6"/>
        <end position="30"/>
    </location>
</feature>
<comment type="subcellular location">
    <subcellularLocation>
        <location evidence="1">Membrane</location>
        <topology evidence="1">Multi-pass membrane protein</topology>
    </subcellularLocation>
</comment>
<evidence type="ECO:0000256" key="6">
    <source>
        <dbReference type="SAM" id="Phobius"/>
    </source>
</evidence>
<dbReference type="InterPro" id="IPR003834">
    <property type="entry name" value="Cyt_c_assmbl_TM_dom"/>
</dbReference>
<dbReference type="RefSeq" id="WP_128632936.1">
    <property type="nucleotide sequence ID" value="NZ_RRCN01000001.1"/>
</dbReference>
<evidence type="ECO:0000313" key="8">
    <source>
        <dbReference type="EMBL" id="RRJ65138.1"/>
    </source>
</evidence>
<feature type="transmembrane region" description="Helical" evidence="6">
    <location>
        <begin position="199"/>
        <end position="219"/>
    </location>
</feature>